<dbReference type="GO" id="GO:0016757">
    <property type="term" value="F:glycosyltransferase activity"/>
    <property type="evidence" value="ECO:0007669"/>
    <property type="project" value="UniProtKB-KW"/>
</dbReference>
<name>A0A090WG00_NONUL</name>
<dbReference type="Proteomes" id="UP000029647">
    <property type="component" value="Unassembled WGS sequence"/>
</dbReference>
<dbReference type="PANTHER" id="PTHR46064:SF1">
    <property type="entry name" value="QUEUINE TRNA-RIBOSYLTRANSFERASE ACCESSORY SUBUNIT 2"/>
    <property type="match status" value="1"/>
</dbReference>
<dbReference type="EC" id="2.4.2.29" evidence="2"/>
<dbReference type="AlphaFoldDB" id="A0A090WG00"/>
<dbReference type="NCBIfam" id="TIGR00449">
    <property type="entry name" value="tgt_general"/>
    <property type="match status" value="1"/>
</dbReference>
<dbReference type="InterPro" id="IPR036511">
    <property type="entry name" value="TGT-like_sf"/>
</dbReference>
<evidence type="ECO:0000313" key="3">
    <source>
        <dbReference type="Proteomes" id="UP000029647"/>
    </source>
</evidence>
<proteinExistence type="predicted"/>
<dbReference type="SUPFAM" id="SSF51713">
    <property type="entry name" value="tRNA-guanine transglycosylase"/>
    <property type="match status" value="1"/>
</dbReference>
<accession>A0A090WG00</accession>
<reference evidence="2 3" key="1">
    <citation type="journal article" date="2014" name="Genome Announc.">
        <title>Draft Genome Sequences of Marine Flavobacterium Nonlabens Strains NR17, NR24, NR27, NR32, NR33, and Ara13.</title>
        <authorList>
            <person name="Nakanishi M."/>
            <person name="Meirelles P."/>
            <person name="Suzuki R."/>
            <person name="Takatani N."/>
            <person name="Mino S."/>
            <person name="Suda W."/>
            <person name="Oshima K."/>
            <person name="Hattori M."/>
            <person name="Ohkuma M."/>
            <person name="Hosokawa M."/>
            <person name="Miyashita K."/>
            <person name="Thompson F.L."/>
            <person name="Niwa A."/>
            <person name="Sawabe T."/>
            <person name="Sawabe T."/>
        </authorList>
    </citation>
    <scope>NUCLEOTIDE SEQUENCE [LARGE SCALE GENOMIC DNA]</scope>
    <source>
        <strain evidence="3">JCM19275</strain>
    </source>
</reference>
<dbReference type="InterPro" id="IPR050852">
    <property type="entry name" value="Queuine_tRNA-ribosyltrfase"/>
</dbReference>
<feature type="domain" description="tRNA-guanine(15) transglycosylase-like" evidence="1">
    <location>
        <begin position="1"/>
        <end position="82"/>
    </location>
</feature>
<dbReference type="PANTHER" id="PTHR46064">
    <property type="entry name" value="QUEUINE TRNA-RIBOSYLTRANSFERASE ACCESSORY SUBUNIT 2"/>
    <property type="match status" value="1"/>
</dbReference>
<evidence type="ECO:0000313" key="2">
    <source>
        <dbReference type="EMBL" id="GAL75940.1"/>
    </source>
</evidence>
<organism evidence="2 3">
    <name type="scientific">Nonlabens ulvanivorans</name>
    <name type="common">Persicivirga ulvanivorans</name>
    <dbReference type="NCBI Taxonomy" id="906888"/>
    <lineage>
        <taxon>Bacteria</taxon>
        <taxon>Pseudomonadati</taxon>
        <taxon>Bacteroidota</taxon>
        <taxon>Flavobacteriia</taxon>
        <taxon>Flavobacteriales</taxon>
        <taxon>Flavobacteriaceae</taxon>
        <taxon>Nonlabens</taxon>
    </lineage>
</organism>
<evidence type="ECO:0000259" key="1">
    <source>
        <dbReference type="Pfam" id="PF01702"/>
    </source>
</evidence>
<dbReference type="Pfam" id="PF01702">
    <property type="entry name" value="TGT"/>
    <property type="match status" value="1"/>
</dbReference>
<keyword evidence="2" id="KW-0328">Glycosyltransferase</keyword>
<dbReference type="InterPro" id="IPR002616">
    <property type="entry name" value="tRNA_ribo_trans-like"/>
</dbReference>
<keyword evidence="2" id="KW-0808">Transferase</keyword>
<gene>
    <name evidence="2" type="ORF">JCM19275_164</name>
</gene>
<sequence>MNMKNKKWETDFSPLDPGDYAWVDTAYSKAYVRHLFTVNEMLGRQICTIHNLSFYLWLMREARKHIIAGDFRTWKDKMVKQMDNRL</sequence>
<comment type="caution">
    <text evidence="2">The sequence shown here is derived from an EMBL/GenBank/DDBJ whole genome shotgun (WGS) entry which is preliminary data.</text>
</comment>
<dbReference type="Gene3D" id="3.20.20.105">
    <property type="entry name" value="Queuine tRNA-ribosyltransferase-like"/>
    <property type="match status" value="1"/>
</dbReference>
<dbReference type="GO" id="GO:0006400">
    <property type="term" value="P:tRNA modification"/>
    <property type="evidence" value="ECO:0007669"/>
    <property type="project" value="InterPro"/>
</dbReference>
<protein>
    <submittedName>
        <fullName evidence="2">tRNA-guanine transglycosylase</fullName>
        <ecNumber evidence="2">2.4.2.29</ecNumber>
    </submittedName>
</protein>
<dbReference type="EMBL" id="BBNT01000007">
    <property type="protein sequence ID" value="GAL75940.1"/>
    <property type="molecule type" value="Genomic_DNA"/>
</dbReference>